<dbReference type="Pfam" id="PF05135">
    <property type="entry name" value="Phage_connect_1"/>
    <property type="match status" value="1"/>
</dbReference>
<sequence>MNTLLEKVKANLILGHSVDDELLLMYISAAVSYAESYQHIEAGYYSTHDMPPTTEQAVIMLSSHFYESRDGSTGGFFADRPEAAKQVWHTVNLLLRLDRDWKV</sequence>
<dbReference type="NCBIfam" id="TIGR01560">
    <property type="entry name" value="put_DNA_pack"/>
    <property type="match status" value="1"/>
</dbReference>
<accession>A0A8S5TXB6</accession>
<reference evidence="1" key="1">
    <citation type="journal article" date="2021" name="Proc. Natl. Acad. Sci. U.S.A.">
        <title>A Catalog of Tens of Thousands of Viruses from Human Metagenomes Reveals Hidden Associations with Chronic Diseases.</title>
        <authorList>
            <person name="Tisza M.J."/>
            <person name="Buck C.B."/>
        </authorList>
    </citation>
    <scope>NUCLEOTIDE SEQUENCE</scope>
    <source>
        <strain evidence="1">CtUi914</strain>
    </source>
</reference>
<dbReference type="InterPro" id="IPR021146">
    <property type="entry name" value="Phage_gp6-like_head-tail"/>
</dbReference>
<dbReference type="CDD" id="cd08054">
    <property type="entry name" value="gp6"/>
    <property type="match status" value="1"/>
</dbReference>
<protein>
    <submittedName>
        <fullName evidence="1">Head Tail Connector Protein</fullName>
    </submittedName>
</protein>
<dbReference type="EMBL" id="BK015954">
    <property type="protein sequence ID" value="DAF86844.1"/>
    <property type="molecule type" value="Genomic_DNA"/>
</dbReference>
<dbReference type="Gene3D" id="1.10.3230.30">
    <property type="entry name" value="Phage gp6-like head-tail connector protein"/>
    <property type="match status" value="1"/>
</dbReference>
<name>A0A8S5TXB6_9CAUD</name>
<organism evidence="1">
    <name type="scientific">Siphoviridae sp. ctUi914</name>
    <dbReference type="NCBI Taxonomy" id="2825529"/>
    <lineage>
        <taxon>Viruses</taxon>
        <taxon>Duplodnaviria</taxon>
        <taxon>Heunggongvirae</taxon>
        <taxon>Uroviricota</taxon>
        <taxon>Caudoviricetes</taxon>
    </lineage>
</organism>
<evidence type="ECO:0000313" key="1">
    <source>
        <dbReference type="EMBL" id="DAF86844.1"/>
    </source>
</evidence>
<dbReference type="InterPro" id="IPR006450">
    <property type="entry name" value="Phage_HK97_gp6-like"/>
</dbReference>
<proteinExistence type="predicted"/>